<dbReference type="PANTHER" id="PTHR43115:SF4">
    <property type="entry name" value="DEHYDROGENASE_REDUCTASE SDR FAMILY MEMBER 11"/>
    <property type="match status" value="1"/>
</dbReference>
<evidence type="ECO:0000256" key="2">
    <source>
        <dbReference type="ARBA" id="ARBA00023002"/>
    </source>
</evidence>
<dbReference type="EnsemblMetazoa" id="AALFPA23_008018.R10785">
    <property type="protein sequence ID" value="AALFPA23_008018.P10785"/>
    <property type="gene ID" value="AALFPA23_008018"/>
</dbReference>
<feature type="transmembrane region" description="Helical" evidence="4">
    <location>
        <begin position="16"/>
        <end position="37"/>
    </location>
</feature>
<dbReference type="PRINTS" id="PR00080">
    <property type="entry name" value="SDRFAMILY"/>
</dbReference>
<keyword evidence="6" id="KW-1185">Reference proteome</keyword>
<keyword evidence="4" id="KW-0812">Transmembrane</keyword>
<comment type="similarity">
    <text evidence="1 3">Belongs to the short-chain dehydrogenases/reductases (SDR) family.</text>
</comment>
<sequence length="248" mass="27153">MEQWHGKIAVVTGSSAGIGAAIAIHLTNAGMVVVGLARRTERTLALKEQIFANLRNNLHAMQCDVSKESDIVVAFKNIEETFGGVDVLVNNAGVVRDTRLIDPNNSLPIRETWETNVMGLVMCSREAYQSMKRRSVAGHIININSIVGHSLPYSVEALISSYNMYAPSKHAVTAITEVTRQELLNDKSKVKVTSISPGAVKTEILELTEVQFPLLNAEDIAQAVLYVLSTPSHVQVHELIIKPIGERF</sequence>
<protein>
    <recommendedName>
        <fullName evidence="7">Dehydrogenase</fullName>
    </recommendedName>
</protein>
<name>A0ABM1YD22_AEDAL</name>
<keyword evidence="4" id="KW-1133">Transmembrane helix</keyword>
<reference evidence="5" key="2">
    <citation type="submission" date="2025-05" db="UniProtKB">
        <authorList>
            <consortium name="EnsemblMetazoa"/>
        </authorList>
    </citation>
    <scope>IDENTIFICATION</scope>
    <source>
        <strain evidence="5">Foshan</strain>
    </source>
</reference>
<dbReference type="RefSeq" id="XP_062715256.1">
    <property type="nucleotide sequence ID" value="XM_062859272.1"/>
</dbReference>
<accession>A0ABM1YD22</accession>
<evidence type="ECO:0000256" key="4">
    <source>
        <dbReference type="SAM" id="Phobius"/>
    </source>
</evidence>
<dbReference type="GeneID" id="109428787"/>
<dbReference type="InterPro" id="IPR036291">
    <property type="entry name" value="NAD(P)-bd_dom_sf"/>
</dbReference>
<evidence type="ECO:0000313" key="5">
    <source>
        <dbReference type="EnsemblMetazoa" id="AALFPA23_008018.P10785"/>
    </source>
</evidence>
<evidence type="ECO:0008006" key="7">
    <source>
        <dbReference type="Google" id="ProtNLM"/>
    </source>
</evidence>
<dbReference type="Gene3D" id="3.40.50.720">
    <property type="entry name" value="NAD(P)-binding Rossmann-like Domain"/>
    <property type="match status" value="1"/>
</dbReference>
<dbReference type="PRINTS" id="PR00081">
    <property type="entry name" value="GDHRDH"/>
</dbReference>
<evidence type="ECO:0000256" key="1">
    <source>
        <dbReference type="ARBA" id="ARBA00006484"/>
    </source>
</evidence>
<dbReference type="PANTHER" id="PTHR43115">
    <property type="entry name" value="DEHYDROGENASE/REDUCTASE SDR FAMILY MEMBER 11"/>
    <property type="match status" value="1"/>
</dbReference>
<dbReference type="SUPFAM" id="SSF51735">
    <property type="entry name" value="NAD(P)-binding Rossmann-fold domains"/>
    <property type="match status" value="1"/>
</dbReference>
<proteinExistence type="inferred from homology"/>
<evidence type="ECO:0000256" key="3">
    <source>
        <dbReference type="RuleBase" id="RU000363"/>
    </source>
</evidence>
<dbReference type="InterPro" id="IPR002347">
    <property type="entry name" value="SDR_fam"/>
</dbReference>
<dbReference type="Proteomes" id="UP000069940">
    <property type="component" value="Unassembled WGS sequence"/>
</dbReference>
<evidence type="ECO:0000313" key="6">
    <source>
        <dbReference type="Proteomes" id="UP000069940"/>
    </source>
</evidence>
<organism evidence="5 6">
    <name type="scientific">Aedes albopictus</name>
    <name type="common">Asian tiger mosquito</name>
    <name type="synonym">Stegomyia albopicta</name>
    <dbReference type="NCBI Taxonomy" id="7160"/>
    <lineage>
        <taxon>Eukaryota</taxon>
        <taxon>Metazoa</taxon>
        <taxon>Ecdysozoa</taxon>
        <taxon>Arthropoda</taxon>
        <taxon>Hexapoda</taxon>
        <taxon>Insecta</taxon>
        <taxon>Pterygota</taxon>
        <taxon>Neoptera</taxon>
        <taxon>Endopterygota</taxon>
        <taxon>Diptera</taxon>
        <taxon>Nematocera</taxon>
        <taxon>Culicoidea</taxon>
        <taxon>Culicidae</taxon>
        <taxon>Culicinae</taxon>
        <taxon>Aedini</taxon>
        <taxon>Aedes</taxon>
        <taxon>Stegomyia</taxon>
    </lineage>
</organism>
<keyword evidence="2" id="KW-0560">Oxidoreductase</keyword>
<dbReference type="Pfam" id="PF00106">
    <property type="entry name" value="adh_short"/>
    <property type="match status" value="1"/>
</dbReference>
<reference evidence="6" key="1">
    <citation type="journal article" date="2015" name="Proc. Natl. Acad. Sci. U.S.A.">
        <title>Genome sequence of the Asian Tiger mosquito, Aedes albopictus, reveals insights into its biology, genetics, and evolution.</title>
        <authorList>
            <person name="Chen X.G."/>
            <person name="Jiang X."/>
            <person name="Gu J."/>
            <person name="Xu M."/>
            <person name="Wu Y."/>
            <person name="Deng Y."/>
            <person name="Zhang C."/>
            <person name="Bonizzoni M."/>
            <person name="Dermauw W."/>
            <person name="Vontas J."/>
            <person name="Armbruster P."/>
            <person name="Huang X."/>
            <person name="Yang Y."/>
            <person name="Zhang H."/>
            <person name="He W."/>
            <person name="Peng H."/>
            <person name="Liu Y."/>
            <person name="Wu K."/>
            <person name="Chen J."/>
            <person name="Lirakis M."/>
            <person name="Topalis P."/>
            <person name="Van Leeuwen T."/>
            <person name="Hall A.B."/>
            <person name="Jiang X."/>
            <person name="Thorpe C."/>
            <person name="Mueller R.L."/>
            <person name="Sun C."/>
            <person name="Waterhouse R.M."/>
            <person name="Yan G."/>
            <person name="Tu Z.J."/>
            <person name="Fang X."/>
            <person name="James A.A."/>
        </authorList>
    </citation>
    <scope>NUCLEOTIDE SEQUENCE [LARGE SCALE GENOMIC DNA]</scope>
    <source>
        <strain evidence="6">Foshan</strain>
    </source>
</reference>
<keyword evidence="4" id="KW-0472">Membrane</keyword>